<evidence type="ECO:0000313" key="3">
    <source>
        <dbReference type="EMBL" id="THU88384.1"/>
    </source>
</evidence>
<reference evidence="3 4" key="1">
    <citation type="journal article" date="2019" name="Nat. Ecol. Evol.">
        <title>Megaphylogeny resolves global patterns of mushroom evolution.</title>
        <authorList>
            <person name="Varga T."/>
            <person name="Krizsan K."/>
            <person name="Foldi C."/>
            <person name="Dima B."/>
            <person name="Sanchez-Garcia M."/>
            <person name="Sanchez-Ramirez S."/>
            <person name="Szollosi G.J."/>
            <person name="Szarkandi J.G."/>
            <person name="Papp V."/>
            <person name="Albert L."/>
            <person name="Andreopoulos W."/>
            <person name="Angelini C."/>
            <person name="Antonin V."/>
            <person name="Barry K.W."/>
            <person name="Bougher N.L."/>
            <person name="Buchanan P."/>
            <person name="Buyck B."/>
            <person name="Bense V."/>
            <person name="Catcheside P."/>
            <person name="Chovatia M."/>
            <person name="Cooper J."/>
            <person name="Damon W."/>
            <person name="Desjardin D."/>
            <person name="Finy P."/>
            <person name="Geml J."/>
            <person name="Haridas S."/>
            <person name="Hughes K."/>
            <person name="Justo A."/>
            <person name="Karasinski D."/>
            <person name="Kautmanova I."/>
            <person name="Kiss B."/>
            <person name="Kocsube S."/>
            <person name="Kotiranta H."/>
            <person name="LaButti K.M."/>
            <person name="Lechner B.E."/>
            <person name="Liimatainen K."/>
            <person name="Lipzen A."/>
            <person name="Lukacs Z."/>
            <person name="Mihaltcheva S."/>
            <person name="Morgado L.N."/>
            <person name="Niskanen T."/>
            <person name="Noordeloos M.E."/>
            <person name="Ohm R.A."/>
            <person name="Ortiz-Santana B."/>
            <person name="Ovrebo C."/>
            <person name="Racz N."/>
            <person name="Riley R."/>
            <person name="Savchenko A."/>
            <person name="Shiryaev A."/>
            <person name="Soop K."/>
            <person name="Spirin V."/>
            <person name="Szebenyi C."/>
            <person name="Tomsovsky M."/>
            <person name="Tulloss R.E."/>
            <person name="Uehling J."/>
            <person name="Grigoriev I.V."/>
            <person name="Vagvolgyi C."/>
            <person name="Papp T."/>
            <person name="Martin F.M."/>
            <person name="Miettinen O."/>
            <person name="Hibbett D.S."/>
            <person name="Nagy L.G."/>
        </authorList>
    </citation>
    <scope>NUCLEOTIDE SEQUENCE [LARGE SCALE GENOMIC DNA]</scope>
    <source>
        <strain evidence="3 4">CBS 962.96</strain>
    </source>
</reference>
<evidence type="ECO:0000256" key="1">
    <source>
        <dbReference type="SAM" id="MobiDB-lite"/>
    </source>
</evidence>
<dbReference type="PANTHER" id="PTHR19303:SF74">
    <property type="entry name" value="POGO TRANSPOSABLE ELEMENT WITH KRAB DOMAIN"/>
    <property type="match status" value="1"/>
</dbReference>
<dbReference type="EMBL" id="ML179411">
    <property type="protein sequence ID" value="THU88384.1"/>
    <property type="molecule type" value="Genomic_DNA"/>
</dbReference>
<keyword evidence="4" id="KW-1185">Reference proteome</keyword>
<dbReference type="InterPro" id="IPR004875">
    <property type="entry name" value="DDE_SF_endonuclease_dom"/>
</dbReference>
<dbReference type="Pfam" id="PF03184">
    <property type="entry name" value="DDE_1"/>
    <property type="match status" value="1"/>
</dbReference>
<dbReference type="InterPro" id="IPR050863">
    <property type="entry name" value="CenT-Element_Derived"/>
</dbReference>
<proteinExistence type="predicted"/>
<feature type="compositionally biased region" description="Low complexity" evidence="1">
    <location>
        <begin position="514"/>
        <end position="524"/>
    </location>
</feature>
<sequence>MTSCKSIWLIDTGTLKLTVHSIATSPNGWTDDEIGFHWFSKTFVPQARARNTSGKPILLIYDGHVSHTRNNWVDFAYQNNVFLYCLPPHTTRRLQPLDVGCFSPLQNAWYRRCVIILNETGEGIELWYVVKEYMEARTSSFVEKTILKAWEKSEIRPLNPGIFKPSDFAPSQASSTFMHVLSSFPKRLPRAPDASSDDGMFDPAAYVDEHELLAESDGEDERNSDFDSHGEVEDGHDKNELIHSPHPHRPRSAQRTPWLDPALASDLSDSDNSDSDVDNSNSDLDNSDLDNEFSPTFSDHHSGSLDIPLLPYTPSPMPRKGYQTRSASRATHTSHSSSNSTTDEDTPFFLLNGPSLSARLYDAELENVRLRREVATLKADRDSANVHAVFAQREASILAYKLNKKKPTAKSRRIHTFALHLLAFSPPRKDVWRHRRRRPTQTSASFTGGLSTKGKADLGDIAASLDLPVNGTKEDIHSRIEEHFTANPELKENARYVGLFRRGRKRAPEADENSAPAQSSSLPLPSQPPTHGADLMIKLIQLLNILNPNLDHLIIMTLPLSLHLL</sequence>
<feature type="domain" description="DDE-1" evidence="2">
    <location>
        <begin position="23"/>
        <end position="114"/>
    </location>
</feature>
<name>A0A4S8LHA1_DENBC</name>
<feature type="region of interest" description="Disordered" evidence="1">
    <location>
        <begin position="215"/>
        <end position="345"/>
    </location>
</feature>
<evidence type="ECO:0000259" key="2">
    <source>
        <dbReference type="Pfam" id="PF03184"/>
    </source>
</evidence>
<dbReference type="GO" id="GO:0005634">
    <property type="term" value="C:nucleus"/>
    <property type="evidence" value="ECO:0007669"/>
    <property type="project" value="TreeGrafter"/>
</dbReference>
<accession>A0A4S8LHA1</accession>
<dbReference type="GO" id="GO:0003677">
    <property type="term" value="F:DNA binding"/>
    <property type="evidence" value="ECO:0007669"/>
    <property type="project" value="TreeGrafter"/>
</dbReference>
<feature type="compositionally biased region" description="Acidic residues" evidence="1">
    <location>
        <begin position="268"/>
        <end position="277"/>
    </location>
</feature>
<feature type="compositionally biased region" description="Low complexity" evidence="1">
    <location>
        <begin position="324"/>
        <end position="341"/>
    </location>
</feature>
<evidence type="ECO:0000313" key="4">
    <source>
        <dbReference type="Proteomes" id="UP000297245"/>
    </source>
</evidence>
<feature type="region of interest" description="Disordered" evidence="1">
    <location>
        <begin position="504"/>
        <end position="528"/>
    </location>
</feature>
<organism evidence="3 4">
    <name type="scientific">Dendrothele bispora (strain CBS 962.96)</name>
    <dbReference type="NCBI Taxonomy" id="1314807"/>
    <lineage>
        <taxon>Eukaryota</taxon>
        <taxon>Fungi</taxon>
        <taxon>Dikarya</taxon>
        <taxon>Basidiomycota</taxon>
        <taxon>Agaricomycotina</taxon>
        <taxon>Agaricomycetes</taxon>
        <taxon>Agaricomycetidae</taxon>
        <taxon>Agaricales</taxon>
        <taxon>Agaricales incertae sedis</taxon>
        <taxon>Dendrothele</taxon>
    </lineage>
</organism>
<dbReference type="OrthoDB" id="5569309at2759"/>
<dbReference type="AlphaFoldDB" id="A0A4S8LHA1"/>
<gene>
    <name evidence="3" type="ORF">K435DRAFT_866350</name>
</gene>
<dbReference type="Proteomes" id="UP000297245">
    <property type="component" value="Unassembled WGS sequence"/>
</dbReference>
<dbReference type="PANTHER" id="PTHR19303">
    <property type="entry name" value="TRANSPOSON"/>
    <property type="match status" value="1"/>
</dbReference>
<protein>
    <submittedName>
        <fullName evidence="3">DDE-domain-containing protein</fullName>
    </submittedName>
</protein>
<feature type="compositionally biased region" description="Basic and acidic residues" evidence="1">
    <location>
        <begin position="221"/>
        <end position="243"/>
    </location>
</feature>